<evidence type="ECO:0000313" key="2">
    <source>
        <dbReference type="Proteomes" id="UP001221898"/>
    </source>
</evidence>
<reference evidence="1" key="1">
    <citation type="journal article" date="2023" name="Science">
        <title>Genome structures resolve the early diversification of teleost fishes.</title>
        <authorList>
            <person name="Parey E."/>
            <person name="Louis A."/>
            <person name="Montfort J."/>
            <person name="Bouchez O."/>
            <person name="Roques C."/>
            <person name="Iampietro C."/>
            <person name="Lluch J."/>
            <person name="Castinel A."/>
            <person name="Donnadieu C."/>
            <person name="Desvignes T."/>
            <person name="Floi Bucao C."/>
            <person name="Jouanno E."/>
            <person name="Wen M."/>
            <person name="Mejri S."/>
            <person name="Dirks R."/>
            <person name="Jansen H."/>
            <person name="Henkel C."/>
            <person name="Chen W.J."/>
            <person name="Zahm M."/>
            <person name="Cabau C."/>
            <person name="Klopp C."/>
            <person name="Thompson A.W."/>
            <person name="Robinson-Rechavi M."/>
            <person name="Braasch I."/>
            <person name="Lecointre G."/>
            <person name="Bobe J."/>
            <person name="Postlethwait J.H."/>
            <person name="Berthelot C."/>
            <person name="Roest Crollius H."/>
            <person name="Guiguen Y."/>
        </authorList>
    </citation>
    <scope>NUCLEOTIDE SEQUENCE</scope>
    <source>
        <strain evidence="1">NC1722</strain>
    </source>
</reference>
<protein>
    <recommendedName>
        <fullName evidence="3">SAM domain-containing protein</fullName>
    </recommendedName>
</protein>
<dbReference type="Proteomes" id="UP001221898">
    <property type="component" value="Unassembled WGS sequence"/>
</dbReference>
<dbReference type="EMBL" id="JAINUG010000002">
    <property type="protein sequence ID" value="KAJ8418015.1"/>
    <property type="molecule type" value="Genomic_DNA"/>
</dbReference>
<comment type="caution">
    <text evidence="1">The sequence shown here is derived from an EMBL/GenBank/DDBJ whole genome shotgun (WGS) entry which is preliminary data.</text>
</comment>
<organism evidence="1 2">
    <name type="scientific">Aldrovandia affinis</name>
    <dbReference type="NCBI Taxonomy" id="143900"/>
    <lineage>
        <taxon>Eukaryota</taxon>
        <taxon>Metazoa</taxon>
        <taxon>Chordata</taxon>
        <taxon>Craniata</taxon>
        <taxon>Vertebrata</taxon>
        <taxon>Euteleostomi</taxon>
        <taxon>Actinopterygii</taxon>
        <taxon>Neopterygii</taxon>
        <taxon>Teleostei</taxon>
        <taxon>Notacanthiformes</taxon>
        <taxon>Halosauridae</taxon>
        <taxon>Aldrovandia</taxon>
    </lineage>
</organism>
<feature type="non-terminal residue" evidence="1">
    <location>
        <position position="1"/>
    </location>
</feature>
<dbReference type="SUPFAM" id="SSF47769">
    <property type="entry name" value="SAM/Pointed domain"/>
    <property type="match status" value="1"/>
</dbReference>
<dbReference type="InterPro" id="IPR013761">
    <property type="entry name" value="SAM/pointed_sf"/>
</dbReference>
<dbReference type="Gene3D" id="1.10.150.50">
    <property type="entry name" value="Transcription Factor, Ets-1"/>
    <property type="match status" value="1"/>
</dbReference>
<accession>A0AAD7TBU4</accession>
<proteinExistence type="predicted"/>
<name>A0AAD7TBU4_9TELE</name>
<sequence length="116" mass="12838">HTSAGALKPGRSDQPLEEQCPTVHLTRSVCTRALGGLHRSFPQRASAVIPTATVMASVELPTKEECESWSHTQVANFLYQYGMQECSATARKLKIDGNWLLNLSDSDLSRFSLIYQ</sequence>
<evidence type="ECO:0008006" key="3">
    <source>
        <dbReference type="Google" id="ProtNLM"/>
    </source>
</evidence>
<feature type="non-terminal residue" evidence="1">
    <location>
        <position position="116"/>
    </location>
</feature>
<dbReference type="AlphaFoldDB" id="A0AAD7TBU4"/>
<evidence type="ECO:0000313" key="1">
    <source>
        <dbReference type="EMBL" id="KAJ8418015.1"/>
    </source>
</evidence>
<keyword evidence="2" id="KW-1185">Reference proteome</keyword>
<gene>
    <name evidence="1" type="ORF">AAFF_G00137240</name>
</gene>